<feature type="domain" description="GAD-related" evidence="1">
    <location>
        <begin position="6"/>
        <end position="108"/>
    </location>
</feature>
<sequence length="221" mass="25035">MRDEDFKYFISKFGEATKSSPVPAASLEKWRDKLPDQLLKYWEQEGWCEYSNGLFCTVDPDDYEDLVDEWLADTGLDEIDAFHVIARTAFGELYVCGEKTGCSATIYCALNMVTALENDLKAKTKEDLDFSIRSFFAFSEPTELDMKDEDGQLLFERARSKLGPLEPHEIYGFEPAIVLGGKILLENLAKVNANVHLTILRQFAEPELPLSGIDIEKLLDS</sequence>
<dbReference type="AlphaFoldDB" id="A0A6M3ZVZ5"/>
<dbReference type="RefSeq" id="WP_017454820.1">
    <property type="nucleotide sequence ID" value="NZ_CP008956.1"/>
</dbReference>
<feature type="domain" description="T6SS immunity protein Tdi1 C-terminal" evidence="2">
    <location>
        <begin position="130"/>
        <end position="203"/>
    </location>
</feature>
<evidence type="ECO:0000313" key="4">
    <source>
        <dbReference type="Proteomes" id="UP000501648"/>
    </source>
</evidence>
<dbReference type="EMBL" id="CP008956">
    <property type="protein sequence ID" value="QJQ01662.1"/>
    <property type="molecule type" value="Genomic_DNA"/>
</dbReference>
<evidence type="ECO:0000313" key="3">
    <source>
        <dbReference type="EMBL" id="QJQ01662.1"/>
    </source>
</evidence>
<proteinExistence type="predicted"/>
<name>A0A6M3ZVZ5_9BURK</name>
<organism evidence="3 4">
    <name type="scientific">Herbaspirillum rubrisubalbicans Os34</name>
    <dbReference type="NCBI Taxonomy" id="1235827"/>
    <lineage>
        <taxon>Bacteria</taxon>
        <taxon>Pseudomonadati</taxon>
        <taxon>Pseudomonadota</taxon>
        <taxon>Betaproteobacteria</taxon>
        <taxon>Burkholderiales</taxon>
        <taxon>Oxalobacteraceae</taxon>
        <taxon>Herbaspirillum</taxon>
    </lineage>
</organism>
<accession>A0A6M3ZVZ5</accession>
<reference evidence="3 4" key="1">
    <citation type="journal article" date="2012" name="J. Bacteriol.">
        <title>Genome sequence of the pathogenic Herbaspirillum seropedicae strain Os34, isolated from rice roots.</title>
        <authorList>
            <person name="Ye W."/>
            <person name="Ye S."/>
            <person name="Liu J."/>
            <person name="Chang S."/>
            <person name="Chen M."/>
            <person name="Zhu B."/>
            <person name="Guo L."/>
            <person name="An Q."/>
        </authorList>
    </citation>
    <scope>NUCLEOTIDE SEQUENCE [LARGE SCALE GENOMIC DNA]</scope>
    <source>
        <strain evidence="3 4">Os34</strain>
    </source>
</reference>
<dbReference type="InterPro" id="IPR015002">
    <property type="entry name" value="T6SS_Tdi1_C"/>
</dbReference>
<gene>
    <name evidence="3" type="ORF">C798_15875</name>
</gene>
<protein>
    <submittedName>
        <fullName evidence="3">GAD-like domain protein</fullName>
    </submittedName>
</protein>
<dbReference type="InterPro" id="IPR014983">
    <property type="entry name" value="GAD-rel"/>
</dbReference>
<dbReference type="Proteomes" id="UP000501648">
    <property type="component" value="Chromosome"/>
</dbReference>
<dbReference type="Pfam" id="PF08906">
    <property type="entry name" value="T6SS_Tdi1_C"/>
    <property type="match status" value="1"/>
</dbReference>
<evidence type="ECO:0000259" key="2">
    <source>
        <dbReference type="Pfam" id="PF08906"/>
    </source>
</evidence>
<dbReference type="Pfam" id="PF08887">
    <property type="entry name" value="GAD-like"/>
    <property type="match status" value="1"/>
</dbReference>
<evidence type="ECO:0000259" key="1">
    <source>
        <dbReference type="Pfam" id="PF08887"/>
    </source>
</evidence>